<dbReference type="PANTHER" id="PTHR42844:SF1">
    <property type="entry name" value="DIHYDRONEOPTERIN ALDOLASE 1-RELATED"/>
    <property type="match status" value="1"/>
</dbReference>
<evidence type="ECO:0000256" key="2">
    <source>
        <dbReference type="ARBA" id="ARBA00005013"/>
    </source>
</evidence>
<comment type="pathway">
    <text evidence="2 6">Cofactor biosynthesis; tetrahydrofolate biosynthesis; 2-amino-4-hydroxy-6-hydroxymethyl-7,8-dihydropteridine diphosphate from 7,8-dihydroneopterin triphosphate: step 3/4.</text>
</comment>
<evidence type="ECO:0000256" key="4">
    <source>
        <dbReference type="ARBA" id="ARBA00022909"/>
    </source>
</evidence>
<dbReference type="AlphaFoldDB" id="A0A0V8JI34"/>
<dbReference type="CDD" id="cd00534">
    <property type="entry name" value="DHNA_DHNTPE"/>
    <property type="match status" value="1"/>
</dbReference>
<evidence type="ECO:0000313" key="8">
    <source>
        <dbReference type="EMBL" id="KSU86699.1"/>
    </source>
</evidence>
<dbReference type="InterPro" id="IPR006156">
    <property type="entry name" value="Dihydroneopterin_aldolase"/>
</dbReference>
<dbReference type="NCBIfam" id="TIGR00526">
    <property type="entry name" value="folB_dom"/>
    <property type="match status" value="1"/>
</dbReference>
<dbReference type="GO" id="GO:0004150">
    <property type="term" value="F:dihydroneopterin aldolase activity"/>
    <property type="evidence" value="ECO:0007669"/>
    <property type="project" value="UniProtKB-UniRule"/>
</dbReference>
<protein>
    <recommendedName>
        <fullName evidence="6">7,8-dihydroneopterin aldolase</fullName>
        <ecNumber evidence="6">4.1.2.25</ecNumber>
    </recommendedName>
</protein>
<dbReference type="FunFam" id="3.30.1130.10:FF:000003">
    <property type="entry name" value="7,8-dihydroneopterin aldolase"/>
    <property type="match status" value="1"/>
</dbReference>
<gene>
    <name evidence="8" type="ORF">AS180_17120</name>
</gene>
<dbReference type="InterPro" id="IPR043133">
    <property type="entry name" value="GTP-CH-I_C/QueF"/>
</dbReference>
<accession>A0A0V8JI34</accession>
<feature type="domain" description="Dihydroneopterin aldolase/epimerase" evidence="7">
    <location>
        <begin position="4"/>
        <end position="117"/>
    </location>
</feature>
<dbReference type="NCBIfam" id="TIGR00525">
    <property type="entry name" value="folB"/>
    <property type="match status" value="1"/>
</dbReference>
<proteinExistence type="inferred from homology"/>
<keyword evidence="5 6" id="KW-0456">Lyase</keyword>
<dbReference type="EMBL" id="LNQP01000070">
    <property type="protein sequence ID" value="KSU86699.1"/>
    <property type="molecule type" value="Genomic_DNA"/>
</dbReference>
<sequence>MDKIYVNNMRFYGYHGVFTEENKLGQRFNVDLTVELDLKKAGQEDDLEATVSYAELYEVCKNIVEKETFKLVETIAETIASTVLSSYHLIQACTVKVYKPDPPIQGHYDSVAVEITRSR</sequence>
<keyword evidence="9" id="KW-1185">Reference proteome</keyword>
<dbReference type="UniPathway" id="UPA00077">
    <property type="reaction ID" value="UER00154"/>
</dbReference>
<dbReference type="SMART" id="SM00905">
    <property type="entry name" value="FolB"/>
    <property type="match status" value="1"/>
</dbReference>
<dbReference type="Proteomes" id="UP000053681">
    <property type="component" value="Unassembled WGS sequence"/>
</dbReference>
<dbReference type="EC" id="4.1.2.25" evidence="6"/>
<comment type="caution">
    <text evidence="8">The sequence shown here is derived from an EMBL/GenBank/DDBJ whole genome shotgun (WGS) entry which is preliminary data.</text>
</comment>
<evidence type="ECO:0000313" key="9">
    <source>
        <dbReference type="Proteomes" id="UP000053681"/>
    </source>
</evidence>
<comment type="similarity">
    <text evidence="3 6">Belongs to the DHNA family.</text>
</comment>
<keyword evidence="4 6" id="KW-0289">Folate biosynthesis</keyword>
<dbReference type="Gene3D" id="3.30.1130.10">
    <property type="match status" value="1"/>
</dbReference>
<dbReference type="PANTHER" id="PTHR42844">
    <property type="entry name" value="DIHYDRONEOPTERIN ALDOLASE 1-RELATED"/>
    <property type="match status" value="1"/>
</dbReference>
<dbReference type="RefSeq" id="WP_025909852.1">
    <property type="nucleotide sequence ID" value="NZ_KQ758685.1"/>
</dbReference>
<evidence type="ECO:0000256" key="6">
    <source>
        <dbReference type="RuleBase" id="RU362079"/>
    </source>
</evidence>
<evidence type="ECO:0000256" key="1">
    <source>
        <dbReference type="ARBA" id="ARBA00001353"/>
    </source>
</evidence>
<dbReference type="GO" id="GO:0005737">
    <property type="term" value="C:cytoplasm"/>
    <property type="evidence" value="ECO:0007669"/>
    <property type="project" value="TreeGrafter"/>
</dbReference>
<dbReference type="GO" id="GO:0046654">
    <property type="term" value="P:tetrahydrofolate biosynthetic process"/>
    <property type="evidence" value="ECO:0007669"/>
    <property type="project" value="UniProtKB-UniRule"/>
</dbReference>
<comment type="function">
    <text evidence="6">Catalyzes the conversion of 7,8-dihydroneopterin to 6-hydroxymethyl-7,8-dihydropterin.</text>
</comment>
<dbReference type="InterPro" id="IPR006157">
    <property type="entry name" value="FolB_dom"/>
</dbReference>
<dbReference type="SUPFAM" id="SSF55620">
    <property type="entry name" value="Tetrahydrobiopterin biosynthesis enzymes-like"/>
    <property type="match status" value="1"/>
</dbReference>
<dbReference type="GeneID" id="93684611"/>
<reference evidence="8 9" key="1">
    <citation type="submission" date="2015-11" db="EMBL/GenBank/DDBJ databases">
        <title>Bacillus caseinolyticus sp nov.</title>
        <authorList>
            <person name="Dastager S.G."/>
            <person name="Mawlankar R."/>
        </authorList>
    </citation>
    <scope>NUCLEOTIDE SEQUENCE [LARGE SCALE GENOMIC DNA]</scope>
    <source>
        <strain evidence="8 9">SGD-V-76</strain>
    </source>
</reference>
<name>A0A0V8JI34_9BACI</name>
<evidence type="ECO:0000256" key="5">
    <source>
        <dbReference type="ARBA" id="ARBA00023239"/>
    </source>
</evidence>
<organism evidence="8 9">
    <name type="scientific">Priestia veravalensis</name>
    <dbReference type="NCBI Taxonomy" id="1414648"/>
    <lineage>
        <taxon>Bacteria</taxon>
        <taxon>Bacillati</taxon>
        <taxon>Bacillota</taxon>
        <taxon>Bacilli</taxon>
        <taxon>Bacillales</taxon>
        <taxon>Bacillaceae</taxon>
        <taxon>Priestia</taxon>
    </lineage>
</organism>
<comment type="catalytic activity">
    <reaction evidence="1 6">
        <text>7,8-dihydroneopterin = 6-hydroxymethyl-7,8-dihydropterin + glycolaldehyde</text>
        <dbReference type="Rhea" id="RHEA:10540"/>
        <dbReference type="ChEBI" id="CHEBI:17001"/>
        <dbReference type="ChEBI" id="CHEBI:17071"/>
        <dbReference type="ChEBI" id="CHEBI:44841"/>
        <dbReference type="EC" id="4.1.2.25"/>
    </reaction>
</comment>
<evidence type="ECO:0000259" key="7">
    <source>
        <dbReference type="SMART" id="SM00905"/>
    </source>
</evidence>
<evidence type="ECO:0000256" key="3">
    <source>
        <dbReference type="ARBA" id="ARBA00005708"/>
    </source>
</evidence>
<dbReference type="GO" id="GO:0046656">
    <property type="term" value="P:folic acid biosynthetic process"/>
    <property type="evidence" value="ECO:0007669"/>
    <property type="project" value="UniProtKB-UniRule"/>
</dbReference>
<dbReference type="Pfam" id="PF02152">
    <property type="entry name" value="FolB"/>
    <property type="match status" value="1"/>
</dbReference>